<sequence>MSNKRDLFGPPIEPFLVEPNLTGEEILDRMAGISFQGRNLATAYRVWRKMLADDCLVFLGVAGALSAGGLRMILAHLIAHRYVDCVVSTGANLYHDLHECRGRQHFQGSPHTDDRALQAAHIDRVYDTLMNEDEFIDNDNWIAAFSGGLDNRPYTSRELLYRLGEHLWNETKRDGILTSAYRANVPIFCPAIADSSIGMGLSQGRHSTAGTAQIDVIGDIIESANLVIRKRRTASIVLGGGTPKNFINQASVQAEFYSAGIGGHCYALQIVTDVPHFGGASGSTLDEARSWGKVAADADQVTVNADATIALPLLATALSTSMPDVLKHRRFSVFTLNGPRISVDGDLLPNNRFEEQR</sequence>
<dbReference type="SUPFAM" id="SSF52467">
    <property type="entry name" value="DHS-like NAD/FAD-binding domain"/>
    <property type="match status" value="1"/>
</dbReference>
<dbReference type="InterPro" id="IPR036982">
    <property type="entry name" value="Deoxyhypusine_synthase_sf"/>
</dbReference>
<dbReference type="EMBL" id="UINC01003870">
    <property type="protein sequence ID" value="SVA09937.1"/>
    <property type="molecule type" value="Genomic_DNA"/>
</dbReference>
<proteinExistence type="inferred from homology"/>
<name>A0A381T5I3_9ZZZZ</name>
<protein>
    <recommendedName>
        <fullName evidence="4">Deoxyhypusine synthase</fullName>
    </recommendedName>
</protein>
<dbReference type="GO" id="GO:0005737">
    <property type="term" value="C:cytoplasm"/>
    <property type="evidence" value="ECO:0007669"/>
    <property type="project" value="TreeGrafter"/>
</dbReference>
<dbReference type="GO" id="GO:0034038">
    <property type="term" value="F:deoxyhypusine synthase activity"/>
    <property type="evidence" value="ECO:0007669"/>
    <property type="project" value="TreeGrafter"/>
</dbReference>
<dbReference type="InterPro" id="IPR029035">
    <property type="entry name" value="DHS-like_NAD/FAD-binding_dom"/>
</dbReference>
<dbReference type="Gene3D" id="3.40.910.10">
    <property type="entry name" value="Deoxyhypusine synthase"/>
    <property type="match status" value="1"/>
</dbReference>
<dbReference type="PANTHER" id="PTHR11703">
    <property type="entry name" value="DEOXYHYPUSINE SYNTHASE"/>
    <property type="match status" value="1"/>
</dbReference>
<evidence type="ECO:0000256" key="1">
    <source>
        <dbReference type="ARBA" id="ARBA00009892"/>
    </source>
</evidence>
<reference evidence="3" key="1">
    <citation type="submission" date="2018-05" db="EMBL/GenBank/DDBJ databases">
        <authorList>
            <person name="Lanie J.A."/>
            <person name="Ng W.-L."/>
            <person name="Kazmierczak K.M."/>
            <person name="Andrzejewski T.M."/>
            <person name="Davidsen T.M."/>
            <person name="Wayne K.J."/>
            <person name="Tettelin H."/>
            <person name="Glass J.I."/>
            <person name="Rusch D."/>
            <person name="Podicherti R."/>
            <person name="Tsui H.-C.T."/>
            <person name="Winkler M.E."/>
        </authorList>
    </citation>
    <scope>NUCLEOTIDE SEQUENCE</scope>
</reference>
<dbReference type="AlphaFoldDB" id="A0A381T5I3"/>
<evidence type="ECO:0008006" key="4">
    <source>
        <dbReference type="Google" id="ProtNLM"/>
    </source>
</evidence>
<keyword evidence="2" id="KW-0808">Transferase</keyword>
<dbReference type="Pfam" id="PF01916">
    <property type="entry name" value="DS"/>
    <property type="match status" value="1"/>
</dbReference>
<organism evidence="3">
    <name type="scientific">marine metagenome</name>
    <dbReference type="NCBI Taxonomy" id="408172"/>
    <lineage>
        <taxon>unclassified sequences</taxon>
        <taxon>metagenomes</taxon>
        <taxon>ecological metagenomes</taxon>
    </lineage>
</organism>
<comment type="similarity">
    <text evidence="1">Belongs to the deoxyhypusine synthase family.</text>
</comment>
<evidence type="ECO:0000256" key="2">
    <source>
        <dbReference type="ARBA" id="ARBA00022679"/>
    </source>
</evidence>
<evidence type="ECO:0000313" key="3">
    <source>
        <dbReference type="EMBL" id="SVA09937.1"/>
    </source>
</evidence>
<gene>
    <name evidence="3" type="ORF">METZ01_LOCUS62791</name>
</gene>
<accession>A0A381T5I3</accession>
<dbReference type="InterPro" id="IPR002773">
    <property type="entry name" value="Deoxyhypusine_synthase"/>
</dbReference>
<dbReference type="PANTHER" id="PTHR11703:SF2">
    <property type="entry name" value="DEOXYHYPUSINE SYNTHASE-LIKE PROTEIN"/>
    <property type="match status" value="1"/>
</dbReference>